<reference evidence="6 7" key="1">
    <citation type="submission" date="2020-04" db="EMBL/GenBank/DDBJ databases">
        <title>MicrobeNet Type strains.</title>
        <authorList>
            <person name="Nicholson A.C."/>
        </authorList>
    </citation>
    <scope>NUCLEOTIDE SEQUENCE [LARGE SCALE GENOMIC DNA]</scope>
    <source>
        <strain evidence="6 7">ATCC BAA-789</strain>
    </source>
</reference>
<evidence type="ECO:0000313" key="7">
    <source>
        <dbReference type="Proteomes" id="UP000774283"/>
    </source>
</evidence>
<dbReference type="Proteomes" id="UP000774283">
    <property type="component" value="Unassembled WGS sequence"/>
</dbReference>
<dbReference type="AlphaFoldDB" id="A0A9X5ISB9"/>
<sequence>MSTEHPRGTPVRTTFSGALRPTAALATALALVTLAACSTDTPGGSTSPTSAGTSAAATTFPVTIEHAFGETVVEKQPTRVAAISWANQDAAIALGVVPAAMPFASYGGDADGYLPWTLAALEALGGEAPALLDEADGLDFEGIATAAPDLILGTYSGITQEDYDKLSKVAPTVAYPEVAWGTSWRDQLTTAGKVLGKVTEAAQVTKDVEAKLASALDDAPELEGKTFAYLWFNSADPSSVTYYTTSDARVAFVESLGLKSAPKIAELSKSNDEFFGTISAELVDEIDADVVLAYVDSKEHLDAVKADKLLGKIPAIASGAVVALDDPTFILSTSAPSPLSVPWAVDQYVPAIKEALASAK</sequence>
<evidence type="ECO:0000313" key="6">
    <source>
        <dbReference type="EMBL" id="NKX93873.1"/>
    </source>
</evidence>
<organism evidence="6 7">
    <name type="scientific">Sanguibacter hominis ATCC BAA-789</name>
    <dbReference type="NCBI Taxonomy" id="1312740"/>
    <lineage>
        <taxon>Bacteria</taxon>
        <taxon>Bacillati</taxon>
        <taxon>Actinomycetota</taxon>
        <taxon>Actinomycetes</taxon>
        <taxon>Micrococcales</taxon>
        <taxon>Sanguibacteraceae</taxon>
        <taxon>Sanguibacter</taxon>
    </lineage>
</organism>
<evidence type="ECO:0000256" key="4">
    <source>
        <dbReference type="ARBA" id="ARBA00022729"/>
    </source>
</evidence>
<dbReference type="GO" id="GO:1901678">
    <property type="term" value="P:iron coordination entity transport"/>
    <property type="evidence" value="ECO:0007669"/>
    <property type="project" value="UniProtKB-ARBA"/>
</dbReference>
<comment type="caution">
    <text evidence="6">The sequence shown here is derived from an EMBL/GenBank/DDBJ whole genome shotgun (WGS) entry which is preliminary data.</text>
</comment>
<dbReference type="PROSITE" id="PS50983">
    <property type="entry name" value="FE_B12_PBP"/>
    <property type="match status" value="1"/>
</dbReference>
<gene>
    <name evidence="6" type="ORF">HF995_11430</name>
</gene>
<evidence type="ECO:0000256" key="2">
    <source>
        <dbReference type="ARBA" id="ARBA00008814"/>
    </source>
</evidence>
<comment type="similarity">
    <text evidence="2">Belongs to the bacterial solute-binding protein 8 family.</text>
</comment>
<dbReference type="GO" id="GO:0030288">
    <property type="term" value="C:outer membrane-bounded periplasmic space"/>
    <property type="evidence" value="ECO:0007669"/>
    <property type="project" value="TreeGrafter"/>
</dbReference>
<evidence type="ECO:0000256" key="1">
    <source>
        <dbReference type="ARBA" id="ARBA00004196"/>
    </source>
</evidence>
<keyword evidence="3" id="KW-0813">Transport</keyword>
<dbReference type="InterPro" id="IPR051313">
    <property type="entry name" value="Bact_iron-sidero_bind"/>
</dbReference>
<protein>
    <submittedName>
        <fullName evidence="6">Iron-siderophore ABC transporter substrate-binding protein</fullName>
    </submittedName>
</protein>
<dbReference type="EMBL" id="JAAXOW010000004">
    <property type="protein sequence ID" value="NKX93873.1"/>
    <property type="molecule type" value="Genomic_DNA"/>
</dbReference>
<dbReference type="PANTHER" id="PTHR30532:SF24">
    <property type="entry name" value="FERRIC ENTEROBACTIN-BINDING PERIPLASMIC PROTEIN FEPB"/>
    <property type="match status" value="1"/>
</dbReference>
<accession>A0A9X5ISB9</accession>
<comment type="subcellular location">
    <subcellularLocation>
        <location evidence="1">Cell envelope</location>
    </subcellularLocation>
</comment>
<name>A0A9X5ISB9_9MICO</name>
<dbReference type="PANTHER" id="PTHR30532">
    <property type="entry name" value="IRON III DICITRATE-BINDING PERIPLASMIC PROTEIN"/>
    <property type="match status" value="1"/>
</dbReference>
<evidence type="ECO:0000259" key="5">
    <source>
        <dbReference type="PROSITE" id="PS50983"/>
    </source>
</evidence>
<dbReference type="InterPro" id="IPR002491">
    <property type="entry name" value="ABC_transptr_periplasmic_BD"/>
</dbReference>
<dbReference type="CDD" id="cd01146">
    <property type="entry name" value="FhuD"/>
    <property type="match status" value="1"/>
</dbReference>
<dbReference type="Gene3D" id="3.40.50.1980">
    <property type="entry name" value="Nitrogenase molybdenum iron protein domain"/>
    <property type="match status" value="2"/>
</dbReference>
<evidence type="ECO:0000256" key="3">
    <source>
        <dbReference type="ARBA" id="ARBA00022448"/>
    </source>
</evidence>
<keyword evidence="4" id="KW-0732">Signal</keyword>
<dbReference type="Pfam" id="PF01497">
    <property type="entry name" value="Peripla_BP_2"/>
    <property type="match status" value="1"/>
</dbReference>
<feature type="domain" description="Fe/B12 periplasmic-binding" evidence="5">
    <location>
        <begin position="79"/>
        <end position="356"/>
    </location>
</feature>
<dbReference type="RefSeq" id="WP_168447954.1">
    <property type="nucleotide sequence ID" value="NZ_JAAXOW010000004.1"/>
</dbReference>
<proteinExistence type="inferred from homology"/>
<dbReference type="SUPFAM" id="SSF53807">
    <property type="entry name" value="Helical backbone' metal receptor"/>
    <property type="match status" value="1"/>
</dbReference>
<keyword evidence="7" id="KW-1185">Reference proteome</keyword>